<dbReference type="InterPro" id="IPR023213">
    <property type="entry name" value="CAT-like_dom_sf"/>
</dbReference>
<dbReference type="PANTHER" id="PTHR45527">
    <property type="entry name" value="NONRIBOSOMAL PEPTIDE SYNTHETASE"/>
    <property type="match status" value="1"/>
</dbReference>
<evidence type="ECO:0000259" key="4">
    <source>
        <dbReference type="PROSITE" id="PS50075"/>
    </source>
</evidence>
<dbReference type="InterPro" id="IPR009081">
    <property type="entry name" value="PP-bd_ACP"/>
</dbReference>
<keyword evidence="5" id="KW-0012">Acyltransferase</keyword>
<dbReference type="InterPro" id="IPR006162">
    <property type="entry name" value="Ppantetheine_attach_site"/>
</dbReference>
<dbReference type="Proteomes" id="UP000070700">
    <property type="component" value="Unassembled WGS sequence"/>
</dbReference>
<sequence>MSLASQSAKKVRLYRTGDLARYLEDGTVCYVCRVDNQVKIRGQRLELEEVEKALENCLNGLENIALRNIVVDAIAFAGSTSKQLVAFLALGTVRPLGFFSWEGVDDSFFQTSKSEQEHFSELVERIETRMKLALPSYAVPSIWIPLKSVPFTVSRKKDRKRLRGIVEALSVKQISIFSSPTLSNGVSKMDDPITEHETKLIKLWADVFRVSTSTIERDDNFFSLGGDSVTAIKLIAAARTSGLDLSLDLVFRYPVLYEMSSVTKALIVRDEDVIPVPAFSLLDETWSVQLVLREASKRCRVDAHAIEDIYPCSPMSEGLIALSMKDPGTYVLQFVYQMPRSVDISKLKRAWEVVAKYTQLLRTRFFDYNSELLQVVVDEPLNWVVMDEDLITYLAEEKARRVDLGERMSRLAVVRHHETNDKFLVWTIHHALVDGWSESDIISLVEQEYLEIPNNISTIPKFGSFIKHIKQQDTDAARKFWQQQFSGSTNLMFPPLPDPSYVPKVQRSNRILHHLGSHEDAELEHRISIFKRGSATPATMIQAAWFILVGLYSKSSDIITGVTLNGRTARLPGIESIPGPTVTTIPFRARFSPEQTVSSFLQMMQTQYLDILPFAQFGLQNIRRLSDDAVNACKFRSLLVVQSANKPQSERKILLGRSYSFPVMDFAIVMECELLDGSIVFRATFDHAVLSESQVQLMLRQLERILQNVSASGPETTLKEVQRLPAEDMSAIATFTS</sequence>
<evidence type="ECO:0000256" key="2">
    <source>
        <dbReference type="ARBA" id="ARBA00022553"/>
    </source>
</evidence>
<keyword evidence="3" id="KW-0436">Ligase</keyword>
<dbReference type="KEGG" id="psco:LY89DRAFT_595294"/>
<evidence type="ECO:0000256" key="3">
    <source>
        <dbReference type="ARBA" id="ARBA00022598"/>
    </source>
</evidence>
<dbReference type="InterPro" id="IPR036736">
    <property type="entry name" value="ACP-like_sf"/>
</dbReference>
<dbReference type="InParanoid" id="A0A194WTQ4"/>
<dbReference type="InterPro" id="IPR001242">
    <property type="entry name" value="Condensation_dom"/>
</dbReference>
<keyword evidence="6" id="KW-1185">Reference proteome</keyword>
<dbReference type="Gene3D" id="3.40.50.12780">
    <property type="entry name" value="N-terminal domain of ligase-like"/>
    <property type="match status" value="1"/>
</dbReference>
<dbReference type="PANTHER" id="PTHR45527:SF1">
    <property type="entry name" value="FATTY ACID SYNTHASE"/>
    <property type="match status" value="1"/>
</dbReference>
<organism evidence="5 6">
    <name type="scientific">Mollisia scopiformis</name>
    <name type="common">Conifer needle endophyte fungus</name>
    <name type="synonym">Phialocephala scopiformis</name>
    <dbReference type="NCBI Taxonomy" id="149040"/>
    <lineage>
        <taxon>Eukaryota</taxon>
        <taxon>Fungi</taxon>
        <taxon>Dikarya</taxon>
        <taxon>Ascomycota</taxon>
        <taxon>Pezizomycotina</taxon>
        <taxon>Leotiomycetes</taxon>
        <taxon>Helotiales</taxon>
        <taxon>Mollisiaceae</taxon>
        <taxon>Mollisia</taxon>
    </lineage>
</organism>
<dbReference type="Gene3D" id="3.30.559.30">
    <property type="entry name" value="Nonribosomal peptide synthetase, condensation domain"/>
    <property type="match status" value="1"/>
</dbReference>
<evidence type="ECO:0000313" key="5">
    <source>
        <dbReference type="EMBL" id="KUJ11331.1"/>
    </source>
</evidence>
<dbReference type="AlphaFoldDB" id="A0A194WTQ4"/>
<dbReference type="Pfam" id="PF00668">
    <property type="entry name" value="Condensation"/>
    <property type="match status" value="1"/>
</dbReference>
<evidence type="ECO:0000313" key="6">
    <source>
        <dbReference type="Proteomes" id="UP000070700"/>
    </source>
</evidence>
<dbReference type="GeneID" id="28819578"/>
<dbReference type="OrthoDB" id="416786at2759"/>
<dbReference type="STRING" id="149040.A0A194WTQ4"/>
<dbReference type="Gene3D" id="3.30.300.30">
    <property type="match status" value="1"/>
</dbReference>
<dbReference type="PROSITE" id="PS00012">
    <property type="entry name" value="PHOSPHOPANTETHEINE"/>
    <property type="match status" value="1"/>
</dbReference>
<dbReference type="GO" id="GO:0044550">
    <property type="term" value="P:secondary metabolite biosynthetic process"/>
    <property type="evidence" value="ECO:0007669"/>
    <property type="project" value="TreeGrafter"/>
</dbReference>
<dbReference type="PROSITE" id="PS50075">
    <property type="entry name" value="CARRIER"/>
    <property type="match status" value="1"/>
</dbReference>
<dbReference type="GO" id="GO:0031177">
    <property type="term" value="F:phosphopantetheine binding"/>
    <property type="evidence" value="ECO:0007669"/>
    <property type="project" value="TreeGrafter"/>
</dbReference>
<dbReference type="SUPFAM" id="SSF47336">
    <property type="entry name" value="ACP-like"/>
    <property type="match status" value="1"/>
</dbReference>
<gene>
    <name evidence="5" type="ORF">LY89DRAFT_595294</name>
</gene>
<dbReference type="SUPFAM" id="SSF52777">
    <property type="entry name" value="CoA-dependent acyltransferases"/>
    <property type="match status" value="2"/>
</dbReference>
<reference evidence="5 6" key="1">
    <citation type="submission" date="2015-10" db="EMBL/GenBank/DDBJ databases">
        <title>Full genome of DAOMC 229536 Phialocephala scopiformis, a fungal endophyte of spruce producing the potent anti-insectan compound rugulosin.</title>
        <authorList>
            <consortium name="DOE Joint Genome Institute"/>
            <person name="Walker A.K."/>
            <person name="Frasz S.L."/>
            <person name="Seifert K.A."/>
            <person name="Miller J.D."/>
            <person name="Mondo S.J."/>
            <person name="Labutti K."/>
            <person name="Lipzen A."/>
            <person name="Dockter R."/>
            <person name="Kennedy M."/>
            <person name="Grigoriev I.V."/>
            <person name="Spatafora J.W."/>
        </authorList>
    </citation>
    <scope>NUCLEOTIDE SEQUENCE [LARGE SCALE GENOMIC DNA]</scope>
    <source>
        <strain evidence="5 6">CBS 120377</strain>
    </source>
</reference>
<dbReference type="Pfam" id="PF00550">
    <property type="entry name" value="PP-binding"/>
    <property type="match status" value="1"/>
</dbReference>
<dbReference type="GO" id="GO:0016874">
    <property type="term" value="F:ligase activity"/>
    <property type="evidence" value="ECO:0007669"/>
    <property type="project" value="UniProtKB-KW"/>
</dbReference>
<name>A0A194WTQ4_MOLSC</name>
<accession>A0A194WTQ4</accession>
<dbReference type="GO" id="GO:0005737">
    <property type="term" value="C:cytoplasm"/>
    <property type="evidence" value="ECO:0007669"/>
    <property type="project" value="TreeGrafter"/>
</dbReference>
<dbReference type="GO" id="GO:0043041">
    <property type="term" value="P:amino acid activation for nonribosomal peptide biosynthetic process"/>
    <property type="evidence" value="ECO:0007669"/>
    <property type="project" value="TreeGrafter"/>
</dbReference>
<feature type="non-terminal residue" evidence="5">
    <location>
        <position position="737"/>
    </location>
</feature>
<dbReference type="GO" id="GO:0016746">
    <property type="term" value="F:acyltransferase activity"/>
    <property type="evidence" value="ECO:0007669"/>
    <property type="project" value="UniProtKB-KW"/>
</dbReference>
<dbReference type="Gene3D" id="1.10.1200.10">
    <property type="entry name" value="ACP-like"/>
    <property type="match status" value="1"/>
</dbReference>
<dbReference type="SUPFAM" id="SSF56801">
    <property type="entry name" value="Acetyl-CoA synthetase-like"/>
    <property type="match status" value="1"/>
</dbReference>
<keyword evidence="2" id="KW-0597">Phosphoprotein</keyword>
<dbReference type="EMBL" id="KQ947427">
    <property type="protein sequence ID" value="KUJ11331.1"/>
    <property type="molecule type" value="Genomic_DNA"/>
</dbReference>
<dbReference type="RefSeq" id="XP_018065686.1">
    <property type="nucleotide sequence ID" value="XM_018209852.1"/>
</dbReference>
<evidence type="ECO:0000256" key="1">
    <source>
        <dbReference type="ARBA" id="ARBA00022450"/>
    </source>
</evidence>
<dbReference type="InterPro" id="IPR042099">
    <property type="entry name" value="ANL_N_sf"/>
</dbReference>
<dbReference type="CDD" id="cd19545">
    <property type="entry name" value="FUM14_C_NRPS-like"/>
    <property type="match status" value="1"/>
</dbReference>
<feature type="domain" description="Carrier" evidence="4">
    <location>
        <begin position="191"/>
        <end position="267"/>
    </location>
</feature>
<dbReference type="InterPro" id="IPR045851">
    <property type="entry name" value="AMP-bd_C_sf"/>
</dbReference>
<proteinExistence type="predicted"/>
<dbReference type="Gene3D" id="3.30.559.10">
    <property type="entry name" value="Chloramphenicol acetyltransferase-like domain"/>
    <property type="match status" value="1"/>
</dbReference>
<keyword evidence="5" id="KW-0808">Transferase</keyword>
<keyword evidence="1" id="KW-0596">Phosphopantetheine</keyword>
<protein>
    <submittedName>
        <fullName evidence="5">CoA-dependent acyltransferase</fullName>
    </submittedName>
</protein>